<dbReference type="GO" id="GO:0042398">
    <property type="term" value="P:modified amino acid biosynthetic process"/>
    <property type="evidence" value="ECO:0007669"/>
    <property type="project" value="InterPro"/>
</dbReference>
<dbReference type="EMBL" id="JAGQHS010000155">
    <property type="protein sequence ID" value="MCA9758263.1"/>
    <property type="molecule type" value="Genomic_DNA"/>
</dbReference>
<protein>
    <submittedName>
        <fullName evidence="1">Glutamate--cysteine ligase</fullName>
    </submittedName>
</protein>
<sequence>MSNPLRLFEGYGVELEYMIVDQSTLDVRPIADQLLAGKAGEQVSDLEDGAIGWSNELVLHVLEFKTNGPATRLEELPREFTRAVADANEIAKGIGARLMPTAMHPWMDPLRETQLWPHDYSPVYAAFDSIFGCSGHGWSNLQSTHLNLPFAGDDEFGRLHAAIRAVLPLLPALAASSPLVEERNTGIADNRLAFYRTNAKRIPSVTGAVVPEPVFTREVYERDLLGGLYRDIAPFDPDGLLQEEWLNARGAIARFDRMAIEIRVLDVQECPSADLAIVALTTAVVKALCEDRWVGQDELRRLDTTALSEAFTSTSLAAGSSRVELADWLRVFGLSKPLSAVDLWTYLLEQTSTDEAEDPLRPTGPLRPFADRILREGCLSKRITNRLPGDPERGAIREVYEELCDCLAQDRMLP</sequence>
<dbReference type="Pfam" id="PF04107">
    <property type="entry name" value="GCS2"/>
    <property type="match status" value="1"/>
</dbReference>
<dbReference type="InterPro" id="IPR014746">
    <property type="entry name" value="Gln_synth/guanido_kin_cat_dom"/>
</dbReference>
<reference evidence="1" key="1">
    <citation type="submission" date="2020-04" db="EMBL/GenBank/DDBJ databases">
        <authorList>
            <person name="Zhang T."/>
        </authorList>
    </citation>
    <scope>NUCLEOTIDE SEQUENCE</scope>
    <source>
        <strain evidence="1">HKST-UBA02</strain>
    </source>
</reference>
<dbReference type="InterPro" id="IPR006336">
    <property type="entry name" value="GCS2"/>
</dbReference>
<dbReference type="Proteomes" id="UP000739538">
    <property type="component" value="Unassembled WGS sequence"/>
</dbReference>
<organism evidence="1 2">
    <name type="scientific">Eiseniibacteriota bacterium</name>
    <dbReference type="NCBI Taxonomy" id="2212470"/>
    <lineage>
        <taxon>Bacteria</taxon>
        <taxon>Candidatus Eiseniibacteriota</taxon>
    </lineage>
</organism>
<name>A0A956NFN1_UNCEI</name>
<comment type="caution">
    <text evidence="1">The sequence shown here is derived from an EMBL/GenBank/DDBJ whole genome shotgun (WGS) entry which is preliminary data.</text>
</comment>
<dbReference type="AlphaFoldDB" id="A0A956NFN1"/>
<dbReference type="InterPro" id="IPR050141">
    <property type="entry name" value="GCL_type2/YbdK_subfam"/>
</dbReference>
<dbReference type="PANTHER" id="PTHR36510">
    <property type="entry name" value="GLUTAMATE--CYSTEINE LIGASE 2-RELATED"/>
    <property type="match status" value="1"/>
</dbReference>
<evidence type="ECO:0000313" key="1">
    <source>
        <dbReference type="EMBL" id="MCA9758263.1"/>
    </source>
</evidence>
<dbReference type="SUPFAM" id="SSF55931">
    <property type="entry name" value="Glutamine synthetase/guanido kinase"/>
    <property type="match status" value="1"/>
</dbReference>
<reference evidence="1" key="2">
    <citation type="journal article" date="2021" name="Microbiome">
        <title>Successional dynamics and alternative stable states in a saline activated sludge microbial community over 9 years.</title>
        <authorList>
            <person name="Wang Y."/>
            <person name="Ye J."/>
            <person name="Ju F."/>
            <person name="Liu L."/>
            <person name="Boyd J.A."/>
            <person name="Deng Y."/>
            <person name="Parks D.H."/>
            <person name="Jiang X."/>
            <person name="Yin X."/>
            <person name="Woodcroft B.J."/>
            <person name="Tyson G.W."/>
            <person name="Hugenholtz P."/>
            <person name="Polz M.F."/>
            <person name="Zhang T."/>
        </authorList>
    </citation>
    <scope>NUCLEOTIDE SEQUENCE</scope>
    <source>
        <strain evidence="1">HKST-UBA02</strain>
    </source>
</reference>
<accession>A0A956NFN1</accession>
<dbReference type="GO" id="GO:0004357">
    <property type="term" value="F:glutamate-cysteine ligase activity"/>
    <property type="evidence" value="ECO:0007669"/>
    <property type="project" value="InterPro"/>
</dbReference>
<keyword evidence="1" id="KW-0436">Ligase</keyword>
<proteinExistence type="predicted"/>
<dbReference type="PANTHER" id="PTHR36510:SF1">
    <property type="entry name" value="GLUTAMATE--CYSTEINE LIGASE 2-RELATED"/>
    <property type="match status" value="1"/>
</dbReference>
<evidence type="ECO:0000313" key="2">
    <source>
        <dbReference type="Proteomes" id="UP000739538"/>
    </source>
</evidence>
<dbReference type="Gene3D" id="3.30.590.20">
    <property type="match status" value="1"/>
</dbReference>
<gene>
    <name evidence="1" type="ORF">KDA27_20885</name>
</gene>